<comment type="caution">
    <text evidence="2">The sequence shown here is derived from an EMBL/GenBank/DDBJ whole genome shotgun (WGS) entry which is preliminary data.</text>
</comment>
<organism evidence="2 3">
    <name type="scientific">Rhizobium rhizogenes</name>
    <name type="common">Agrobacterium rhizogenes</name>
    <dbReference type="NCBI Taxonomy" id="359"/>
    <lineage>
        <taxon>Bacteria</taxon>
        <taxon>Pseudomonadati</taxon>
        <taxon>Pseudomonadota</taxon>
        <taxon>Alphaproteobacteria</taxon>
        <taxon>Hyphomicrobiales</taxon>
        <taxon>Rhizobiaceae</taxon>
        <taxon>Rhizobium/Agrobacterium group</taxon>
        <taxon>Rhizobium</taxon>
    </lineage>
</organism>
<evidence type="ECO:0000313" key="2">
    <source>
        <dbReference type="EMBL" id="KAA3498037.1"/>
    </source>
</evidence>
<sequence>MMPLLPRKVVTTGTPRSVSLGMKPRVLLKDGDVVEPGVDGLGKPRQIVTASDA</sequence>
<dbReference type="GO" id="GO:0003824">
    <property type="term" value="F:catalytic activity"/>
    <property type="evidence" value="ECO:0007669"/>
    <property type="project" value="InterPro"/>
</dbReference>
<reference evidence="2 3" key="1">
    <citation type="submission" date="2018-08" db="EMBL/GenBank/DDBJ databases">
        <title>Crown Gall in kiwifruit.</title>
        <authorList>
            <person name="Visnovsky S.B."/>
            <person name="Pitman A.R."/>
        </authorList>
    </citation>
    <scope>NUCLEOTIDE SEQUENCE [LARGE SCALE GENOMIC DNA]</scope>
    <source>
        <strain evidence="2 3">SBV_302_78_2</strain>
    </source>
</reference>
<evidence type="ECO:0000313" key="3">
    <source>
        <dbReference type="Proteomes" id="UP000473658"/>
    </source>
</evidence>
<gene>
    <name evidence="2" type="ORF">DXM27_23975</name>
</gene>
<name>A0AA88JNY2_RHIRH</name>
<protein>
    <recommendedName>
        <fullName evidence="1">Fumarylacetoacetase-like C-terminal domain-containing protein</fullName>
    </recommendedName>
</protein>
<dbReference type="SUPFAM" id="SSF56529">
    <property type="entry name" value="FAH"/>
    <property type="match status" value="1"/>
</dbReference>
<dbReference type="AlphaFoldDB" id="A0AA88JNY2"/>
<dbReference type="InterPro" id="IPR036663">
    <property type="entry name" value="Fumarylacetoacetase_C_sf"/>
</dbReference>
<evidence type="ECO:0000259" key="1">
    <source>
        <dbReference type="Pfam" id="PF01557"/>
    </source>
</evidence>
<dbReference type="EMBL" id="QRFF01000010">
    <property type="protein sequence ID" value="KAA3498037.1"/>
    <property type="molecule type" value="Genomic_DNA"/>
</dbReference>
<dbReference type="Pfam" id="PF01557">
    <property type="entry name" value="FAA_hydrolase"/>
    <property type="match status" value="1"/>
</dbReference>
<dbReference type="Gene3D" id="3.90.850.10">
    <property type="entry name" value="Fumarylacetoacetase-like, C-terminal domain"/>
    <property type="match status" value="1"/>
</dbReference>
<dbReference type="InterPro" id="IPR011234">
    <property type="entry name" value="Fumarylacetoacetase-like_C"/>
</dbReference>
<proteinExistence type="predicted"/>
<accession>A0AA88JNY2</accession>
<feature type="domain" description="Fumarylacetoacetase-like C-terminal" evidence="1">
    <location>
        <begin position="2"/>
        <end position="48"/>
    </location>
</feature>
<dbReference type="Proteomes" id="UP000473658">
    <property type="component" value="Unassembled WGS sequence"/>
</dbReference>